<evidence type="ECO:0000313" key="2">
    <source>
        <dbReference type="Proteomes" id="UP000264702"/>
    </source>
</evidence>
<comment type="caution">
    <text evidence="1">The sequence shown here is derived from an EMBL/GenBank/DDBJ whole genome shotgun (WGS) entry which is preliminary data.</text>
</comment>
<gene>
    <name evidence="1" type="ORF">D0Y96_00560</name>
</gene>
<reference evidence="1 2" key="1">
    <citation type="submission" date="2018-08" db="EMBL/GenBank/DDBJ databases">
        <title>Acidipila sp. 4G-K13, an acidobacterium isolated from forest soil.</title>
        <authorList>
            <person name="Gao Z.-H."/>
            <person name="Qiu L.-H."/>
        </authorList>
    </citation>
    <scope>NUCLEOTIDE SEQUENCE [LARGE SCALE GENOMIC DNA]</scope>
    <source>
        <strain evidence="1 2">4G-K13</strain>
    </source>
</reference>
<dbReference type="AlphaFoldDB" id="A0A372ITJ5"/>
<keyword evidence="2" id="KW-1185">Reference proteome</keyword>
<proteinExistence type="predicted"/>
<sequence>MAVASFEQIAGKIFDGAISFLALILQMRRRHISQPAHLLSVALFTDFWSETMRPGTPKPVFI</sequence>
<organism evidence="1 2">
    <name type="scientific">Paracidobacterium acidisoli</name>
    <dbReference type="NCBI Taxonomy" id="2303751"/>
    <lineage>
        <taxon>Bacteria</taxon>
        <taxon>Pseudomonadati</taxon>
        <taxon>Acidobacteriota</taxon>
        <taxon>Terriglobia</taxon>
        <taxon>Terriglobales</taxon>
        <taxon>Acidobacteriaceae</taxon>
        <taxon>Paracidobacterium</taxon>
    </lineage>
</organism>
<protein>
    <submittedName>
        <fullName evidence="1">Uncharacterized protein</fullName>
    </submittedName>
</protein>
<name>A0A372ITJ5_9BACT</name>
<dbReference type="EMBL" id="QVQT01000001">
    <property type="protein sequence ID" value="RFU18111.1"/>
    <property type="molecule type" value="Genomic_DNA"/>
</dbReference>
<dbReference type="Proteomes" id="UP000264702">
    <property type="component" value="Unassembled WGS sequence"/>
</dbReference>
<accession>A0A372ITJ5</accession>
<evidence type="ECO:0000313" key="1">
    <source>
        <dbReference type="EMBL" id="RFU18111.1"/>
    </source>
</evidence>